<accession>A0A9P4LYW2</accession>
<feature type="region of interest" description="Disordered" evidence="1">
    <location>
        <begin position="178"/>
        <end position="198"/>
    </location>
</feature>
<dbReference type="PANTHER" id="PTHR12463:SF1">
    <property type="entry name" value="2-OXOGLUTARATE AND FE-DEPENDENT OXYGENASE FAMILY PROTEIN"/>
    <property type="match status" value="1"/>
</dbReference>
<dbReference type="Gene3D" id="2.60.120.590">
    <property type="entry name" value="Alpha-ketoglutarate-dependent dioxygenase AlkB-like"/>
    <property type="match status" value="1"/>
</dbReference>
<keyword evidence="4" id="KW-1185">Reference proteome</keyword>
<comment type="caution">
    <text evidence="3">The sequence shown here is derived from an EMBL/GenBank/DDBJ whole genome shotgun (WGS) entry which is preliminary data.</text>
</comment>
<dbReference type="OrthoDB" id="412814at2759"/>
<proteinExistence type="predicted"/>
<evidence type="ECO:0000313" key="4">
    <source>
        <dbReference type="Proteomes" id="UP000799776"/>
    </source>
</evidence>
<dbReference type="PANTHER" id="PTHR12463">
    <property type="entry name" value="OXYGENASE-RELATED"/>
    <property type="match status" value="1"/>
</dbReference>
<dbReference type="AlphaFoldDB" id="A0A9P4LYW2"/>
<dbReference type="Proteomes" id="UP000799776">
    <property type="component" value="Unassembled WGS sequence"/>
</dbReference>
<reference evidence="3" key="1">
    <citation type="journal article" date="2020" name="Stud. Mycol.">
        <title>101 Dothideomycetes genomes: a test case for predicting lifestyles and emergence of pathogens.</title>
        <authorList>
            <person name="Haridas S."/>
            <person name="Albert R."/>
            <person name="Binder M."/>
            <person name="Bloem J."/>
            <person name="Labutti K."/>
            <person name="Salamov A."/>
            <person name="Andreopoulos B."/>
            <person name="Baker S."/>
            <person name="Barry K."/>
            <person name="Bills G."/>
            <person name="Bluhm B."/>
            <person name="Cannon C."/>
            <person name="Castanera R."/>
            <person name="Culley D."/>
            <person name="Daum C."/>
            <person name="Ezra D."/>
            <person name="Gonzalez J."/>
            <person name="Henrissat B."/>
            <person name="Kuo A."/>
            <person name="Liang C."/>
            <person name="Lipzen A."/>
            <person name="Lutzoni F."/>
            <person name="Magnuson J."/>
            <person name="Mondo S."/>
            <person name="Nolan M."/>
            <person name="Ohm R."/>
            <person name="Pangilinan J."/>
            <person name="Park H.-J."/>
            <person name="Ramirez L."/>
            <person name="Alfaro M."/>
            <person name="Sun H."/>
            <person name="Tritt A."/>
            <person name="Yoshinaga Y."/>
            <person name="Zwiers L.-H."/>
            <person name="Turgeon B."/>
            <person name="Goodwin S."/>
            <person name="Spatafora J."/>
            <person name="Crous P."/>
            <person name="Grigoriev I."/>
        </authorList>
    </citation>
    <scope>NUCLEOTIDE SEQUENCE</scope>
    <source>
        <strain evidence="3">CBS 121410</strain>
    </source>
</reference>
<dbReference type="InterPro" id="IPR005123">
    <property type="entry name" value="Oxoglu/Fe-dep_dioxygenase_dom"/>
</dbReference>
<sequence>MTTTPIKKRKTLHDYFVSSESSSANRPPKQRQTQQTQQRQQTDIPGLSLAPGFVTAAEEASLLAFLDTQTWRTDLSRRTMHYGGTYCLMPPKNASPAERAAIERNIIAAPALPAELDFLIDRMVAKELYRADARPGFCIVNEYLPGSGISAHVENFRFGEPVCSLTLGHGDHMRFHELSSPHDGSVRSRNAATAPRTGRRRDVWLAPRSLVVLRGDARERWQHEIVRGQAKGRSGPGWRRVSLTFRVEKRRTT</sequence>
<dbReference type="SUPFAM" id="SSF51197">
    <property type="entry name" value="Clavaminate synthase-like"/>
    <property type="match status" value="1"/>
</dbReference>
<dbReference type="Pfam" id="PF13532">
    <property type="entry name" value="2OG-FeII_Oxy_2"/>
    <property type="match status" value="1"/>
</dbReference>
<feature type="compositionally biased region" description="Low complexity" evidence="1">
    <location>
        <begin position="30"/>
        <end position="42"/>
    </location>
</feature>
<dbReference type="GO" id="GO:0070988">
    <property type="term" value="P:demethylation"/>
    <property type="evidence" value="ECO:0007669"/>
    <property type="project" value="InterPro"/>
</dbReference>
<dbReference type="GO" id="GO:0032451">
    <property type="term" value="F:demethylase activity"/>
    <property type="evidence" value="ECO:0007669"/>
    <property type="project" value="TreeGrafter"/>
</dbReference>
<dbReference type="InterPro" id="IPR037151">
    <property type="entry name" value="AlkB-like_sf"/>
</dbReference>
<dbReference type="InterPro" id="IPR032857">
    <property type="entry name" value="ALKBH4"/>
</dbReference>
<dbReference type="InterPro" id="IPR027450">
    <property type="entry name" value="AlkB-like"/>
</dbReference>
<feature type="domain" description="Fe2OG dioxygenase" evidence="2">
    <location>
        <begin position="134"/>
        <end position="249"/>
    </location>
</feature>
<dbReference type="GO" id="GO:0016491">
    <property type="term" value="F:oxidoreductase activity"/>
    <property type="evidence" value="ECO:0007669"/>
    <property type="project" value="TreeGrafter"/>
</dbReference>
<dbReference type="EMBL" id="ML978712">
    <property type="protein sequence ID" value="KAF2090718.1"/>
    <property type="molecule type" value="Genomic_DNA"/>
</dbReference>
<gene>
    <name evidence="3" type="ORF">K490DRAFT_62040</name>
</gene>
<feature type="compositionally biased region" description="Basic residues" evidence="1">
    <location>
        <begin position="1"/>
        <end position="11"/>
    </location>
</feature>
<evidence type="ECO:0000256" key="1">
    <source>
        <dbReference type="SAM" id="MobiDB-lite"/>
    </source>
</evidence>
<protein>
    <recommendedName>
        <fullName evidence="2">Fe2OG dioxygenase domain-containing protein</fullName>
    </recommendedName>
</protein>
<dbReference type="PROSITE" id="PS51471">
    <property type="entry name" value="FE2OG_OXY"/>
    <property type="match status" value="1"/>
</dbReference>
<organism evidence="3 4">
    <name type="scientific">Saccharata proteae CBS 121410</name>
    <dbReference type="NCBI Taxonomy" id="1314787"/>
    <lineage>
        <taxon>Eukaryota</taxon>
        <taxon>Fungi</taxon>
        <taxon>Dikarya</taxon>
        <taxon>Ascomycota</taxon>
        <taxon>Pezizomycotina</taxon>
        <taxon>Dothideomycetes</taxon>
        <taxon>Dothideomycetes incertae sedis</taxon>
        <taxon>Botryosphaeriales</taxon>
        <taxon>Saccharataceae</taxon>
        <taxon>Saccharata</taxon>
    </lineage>
</organism>
<name>A0A9P4LYW2_9PEZI</name>
<evidence type="ECO:0000259" key="2">
    <source>
        <dbReference type="PROSITE" id="PS51471"/>
    </source>
</evidence>
<feature type="region of interest" description="Disordered" evidence="1">
    <location>
        <begin position="1"/>
        <end position="44"/>
    </location>
</feature>
<evidence type="ECO:0000313" key="3">
    <source>
        <dbReference type="EMBL" id="KAF2090718.1"/>
    </source>
</evidence>